<evidence type="ECO:0000256" key="5">
    <source>
        <dbReference type="ARBA" id="ARBA00022840"/>
    </source>
</evidence>
<evidence type="ECO:0000256" key="6">
    <source>
        <dbReference type="ARBA" id="ARBA00023125"/>
    </source>
</evidence>
<dbReference type="CDD" id="cd06223">
    <property type="entry name" value="PRTases_typeI"/>
    <property type="match status" value="1"/>
</dbReference>
<name>A0ABR8CIG8_9NOST</name>
<dbReference type="EMBL" id="JACJRF010000001">
    <property type="protein sequence ID" value="MBD2342566.1"/>
    <property type="molecule type" value="Genomic_DNA"/>
</dbReference>
<dbReference type="PANTHER" id="PTHR13710">
    <property type="entry name" value="DNA HELICASE RECQ FAMILY MEMBER"/>
    <property type="match status" value="1"/>
</dbReference>
<sequence length="699" mass="78467">MVTPNKEKALLLLRQALDKPTSNFRPGQWEAIEELIERRSRLLVVQRTGWGKSLVYFLATKLLRDEGAGCTLLISPLLALMRNQIAAAQRIGVKAATINSSNQDEWEAVKTQLLAGKVDILLISPERLANDEFRENTLLLISQRIGLFVVDEAHCISDWGHDFRPDYRRIVRILQGLPQNIPILATTATANNRVVDDIIVQLGSNLRVVRGNLTRESLRLQNIYLPYPAARMAWLAEQLPKLPGSGIIYTLTVRDANRVANWLQAQSINAKAYHSDLENDIRITLEDELLNNKIKALVATTALGMGFDKPDLGFVIHYQRPGSIVHYYQQVGRAGRAVETAYGILLSGDEDDEITNYFINTAFPPQIHTQKILKLLNQDAEGLSVTQLEQKLNLSRGQIDKVLKLLSLEYPSPVTKINSKWYATAINYQPDTEKITKLTAIRRQEQAVMSAYMQSQQCLMAFLANELDDPNSQNCGNCAVCLGRYLLPVTCSIEMVNKAVLYLRRSEQIIEPRKKWPSQALLSYQFSGNISNNLRAEEGRALSLWGDAGWGELVKQGKYRDNYFDDVLVQGTVDMINRWQPQPFPTWVTCVPSLKRPELVPNFAQRLAEKLGIIFVPIVQKVRQTQLQKDMSNSYQQAHNLDGAFKIDAWPGIGGSVFLVDDMVDSRWTFTVIAALLRSAGSGQVFPVALALNSLGQGD</sequence>
<comment type="similarity">
    <text evidence="1">Belongs to the helicase family. RecQ subfamily.</text>
</comment>
<evidence type="ECO:0000256" key="1">
    <source>
        <dbReference type="ARBA" id="ARBA00005446"/>
    </source>
</evidence>
<keyword evidence="7" id="KW-0413">Isomerase</keyword>
<dbReference type="PROSITE" id="PS51192">
    <property type="entry name" value="HELICASE_ATP_BIND_1"/>
    <property type="match status" value="1"/>
</dbReference>
<comment type="catalytic activity">
    <reaction evidence="8">
        <text>Couples ATP hydrolysis with the unwinding of duplex DNA by translocating in the 3'-5' direction.</text>
        <dbReference type="EC" id="5.6.2.4"/>
    </reaction>
</comment>
<dbReference type="Gene3D" id="3.40.50.2020">
    <property type="match status" value="1"/>
</dbReference>
<feature type="domain" description="Helicase ATP-binding" evidence="10">
    <location>
        <begin position="33"/>
        <end position="208"/>
    </location>
</feature>
<dbReference type="RefSeq" id="WP_190405057.1">
    <property type="nucleotide sequence ID" value="NZ_JACJRF010000001.1"/>
</dbReference>
<dbReference type="Pfam" id="PF00271">
    <property type="entry name" value="Helicase_C"/>
    <property type="match status" value="1"/>
</dbReference>
<dbReference type="InterPro" id="IPR027417">
    <property type="entry name" value="P-loop_NTPase"/>
</dbReference>
<dbReference type="SMART" id="SM00490">
    <property type="entry name" value="HELICc"/>
    <property type="match status" value="1"/>
</dbReference>
<evidence type="ECO:0000256" key="7">
    <source>
        <dbReference type="ARBA" id="ARBA00023235"/>
    </source>
</evidence>
<evidence type="ECO:0000256" key="9">
    <source>
        <dbReference type="ARBA" id="ARBA00034808"/>
    </source>
</evidence>
<dbReference type="InterPro" id="IPR011545">
    <property type="entry name" value="DEAD/DEAH_box_helicase_dom"/>
</dbReference>
<dbReference type="EC" id="5.6.2.4" evidence="9"/>
<dbReference type="InterPro" id="IPR029057">
    <property type="entry name" value="PRTase-like"/>
</dbReference>
<dbReference type="InterPro" id="IPR000836">
    <property type="entry name" value="PRTase_dom"/>
</dbReference>
<evidence type="ECO:0000313" key="13">
    <source>
        <dbReference type="Proteomes" id="UP000607281"/>
    </source>
</evidence>
<feature type="domain" description="Helicase C-terminal" evidence="11">
    <location>
        <begin position="234"/>
        <end position="384"/>
    </location>
</feature>
<dbReference type="InterPro" id="IPR014001">
    <property type="entry name" value="Helicase_ATP-bd"/>
</dbReference>
<evidence type="ECO:0000259" key="10">
    <source>
        <dbReference type="PROSITE" id="PS51192"/>
    </source>
</evidence>
<comment type="caution">
    <text evidence="12">The sequence shown here is derived from an EMBL/GenBank/DDBJ whole genome shotgun (WGS) entry which is preliminary data.</text>
</comment>
<evidence type="ECO:0000256" key="3">
    <source>
        <dbReference type="ARBA" id="ARBA00022801"/>
    </source>
</evidence>
<dbReference type="NCBIfam" id="TIGR00614">
    <property type="entry name" value="recQ_fam"/>
    <property type="match status" value="1"/>
</dbReference>
<evidence type="ECO:0000256" key="8">
    <source>
        <dbReference type="ARBA" id="ARBA00034617"/>
    </source>
</evidence>
<keyword evidence="5" id="KW-0067">ATP-binding</keyword>
<reference evidence="12 13" key="1">
    <citation type="journal article" date="2020" name="ISME J.">
        <title>Comparative genomics reveals insights into cyanobacterial evolution and habitat adaptation.</title>
        <authorList>
            <person name="Chen M.Y."/>
            <person name="Teng W.K."/>
            <person name="Zhao L."/>
            <person name="Hu C.X."/>
            <person name="Zhou Y.K."/>
            <person name="Han B.P."/>
            <person name="Song L.R."/>
            <person name="Shu W.S."/>
        </authorList>
    </citation>
    <scope>NUCLEOTIDE SEQUENCE [LARGE SCALE GENOMIC DNA]</scope>
    <source>
        <strain evidence="12 13">FACHB-260</strain>
    </source>
</reference>
<dbReference type="Proteomes" id="UP000607281">
    <property type="component" value="Unassembled WGS sequence"/>
</dbReference>
<dbReference type="SUPFAM" id="SSF52540">
    <property type="entry name" value="P-loop containing nucleoside triphosphate hydrolases"/>
    <property type="match status" value="1"/>
</dbReference>
<evidence type="ECO:0000313" key="12">
    <source>
        <dbReference type="EMBL" id="MBD2342566.1"/>
    </source>
</evidence>
<evidence type="ECO:0000256" key="2">
    <source>
        <dbReference type="ARBA" id="ARBA00022741"/>
    </source>
</evidence>
<keyword evidence="13" id="KW-1185">Reference proteome</keyword>
<keyword evidence="3" id="KW-0378">Hydrolase</keyword>
<dbReference type="PROSITE" id="PS00690">
    <property type="entry name" value="DEAH_ATP_HELICASE"/>
    <property type="match status" value="1"/>
</dbReference>
<accession>A0ABR8CIG8</accession>
<dbReference type="CDD" id="cd18018">
    <property type="entry name" value="DEXHc_RecQ4-like"/>
    <property type="match status" value="1"/>
</dbReference>
<evidence type="ECO:0000256" key="4">
    <source>
        <dbReference type="ARBA" id="ARBA00022806"/>
    </source>
</evidence>
<dbReference type="PROSITE" id="PS51194">
    <property type="entry name" value="HELICASE_CTER"/>
    <property type="match status" value="1"/>
</dbReference>
<organism evidence="12 13">
    <name type="scientific">Anabaena subtropica FACHB-260</name>
    <dbReference type="NCBI Taxonomy" id="2692884"/>
    <lineage>
        <taxon>Bacteria</taxon>
        <taxon>Bacillati</taxon>
        <taxon>Cyanobacteriota</taxon>
        <taxon>Cyanophyceae</taxon>
        <taxon>Nostocales</taxon>
        <taxon>Nostocaceae</taxon>
        <taxon>Anabaena</taxon>
    </lineage>
</organism>
<keyword evidence="2" id="KW-0547">Nucleotide-binding</keyword>
<protein>
    <recommendedName>
        <fullName evidence="9">DNA 3'-5' helicase</fullName>
        <ecNumber evidence="9">5.6.2.4</ecNumber>
    </recommendedName>
</protein>
<dbReference type="InterPro" id="IPR004589">
    <property type="entry name" value="DNA_helicase_ATP-dep_RecQ"/>
</dbReference>
<dbReference type="Gene3D" id="3.40.50.300">
    <property type="entry name" value="P-loop containing nucleotide triphosphate hydrolases"/>
    <property type="match status" value="2"/>
</dbReference>
<dbReference type="PANTHER" id="PTHR13710:SF105">
    <property type="entry name" value="ATP-DEPENDENT DNA HELICASE Q1"/>
    <property type="match status" value="1"/>
</dbReference>
<proteinExistence type="inferred from homology"/>
<keyword evidence="4 12" id="KW-0347">Helicase</keyword>
<keyword evidence="6" id="KW-0238">DNA-binding</keyword>
<dbReference type="Pfam" id="PF00270">
    <property type="entry name" value="DEAD"/>
    <property type="match status" value="1"/>
</dbReference>
<dbReference type="GO" id="GO:0004386">
    <property type="term" value="F:helicase activity"/>
    <property type="evidence" value="ECO:0007669"/>
    <property type="project" value="UniProtKB-KW"/>
</dbReference>
<dbReference type="InterPro" id="IPR002464">
    <property type="entry name" value="DNA/RNA_helicase_DEAH_CS"/>
</dbReference>
<dbReference type="SUPFAM" id="SSF53271">
    <property type="entry name" value="PRTase-like"/>
    <property type="match status" value="1"/>
</dbReference>
<evidence type="ECO:0000259" key="11">
    <source>
        <dbReference type="PROSITE" id="PS51194"/>
    </source>
</evidence>
<gene>
    <name evidence="12" type="ORF">H6G18_00180</name>
</gene>
<dbReference type="SMART" id="SM00487">
    <property type="entry name" value="DEXDc"/>
    <property type="match status" value="1"/>
</dbReference>
<dbReference type="InterPro" id="IPR001650">
    <property type="entry name" value="Helicase_C-like"/>
</dbReference>